<evidence type="ECO:0000259" key="7">
    <source>
        <dbReference type="SMART" id="SM01144"/>
    </source>
</evidence>
<dbReference type="PANTHER" id="PTHR21392">
    <property type="entry name" value="TRNA-URIDINE AMINOCARBOXYPROPYLTRANSFERASE 2"/>
    <property type="match status" value="1"/>
</dbReference>
<protein>
    <recommendedName>
        <fullName evidence="1">tRNA-uridine aminocarboxypropyltransferase</fullName>
        <ecNumber evidence="1">2.5.1.25</ecNumber>
    </recommendedName>
</protein>
<evidence type="ECO:0000256" key="2">
    <source>
        <dbReference type="ARBA" id="ARBA00022679"/>
    </source>
</evidence>
<evidence type="ECO:0000256" key="1">
    <source>
        <dbReference type="ARBA" id="ARBA00012386"/>
    </source>
</evidence>
<dbReference type="HOGENOM" id="CLU_066458_3_0_1"/>
<gene>
    <name evidence="8" type="ORF">NEMVEDRAFT_v1g101190</name>
</gene>
<dbReference type="EMBL" id="DS469566">
    <property type="protein sequence ID" value="EDO42319.1"/>
    <property type="molecule type" value="Genomic_DNA"/>
</dbReference>
<evidence type="ECO:0000313" key="8">
    <source>
        <dbReference type="EMBL" id="EDO42319.1"/>
    </source>
</evidence>
<proteinExistence type="inferred from homology"/>
<dbReference type="InterPro" id="IPR005636">
    <property type="entry name" value="DTW"/>
</dbReference>
<dbReference type="PANTHER" id="PTHR21392:SF0">
    <property type="entry name" value="TRNA-URIDINE AMINOCARBOXYPROPYLTRANSFERASE 2"/>
    <property type="match status" value="1"/>
</dbReference>
<keyword evidence="9" id="KW-1185">Reference proteome</keyword>
<evidence type="ECO:0000256" key="3">
    <source>
        <dbReference type="ARBA" id="ARBA00022691"/>
    </source>
</evidence>
<dbReference type="GO" id="GO:0008033">
    <property type="term" value="P:tRNA processing"/>
    <property type="evidence" value="ECO:0007669"/>
    <property type="project" value="UniProtKB-KW"/>
</dbReference>
<dbReference type="STRING" id="45351.A7S1X9"/>
<keyword evidence="4" id="KW-0819">tRNA processing</keyword>
<sequence length="237" mass="26379">MADELDSDDEESVLRGFANLPTGGTTKRPICERCKRPSSVCLCSHLPKELLNISTTIYILQHPKEDSRLLTTVPILSACLPQEKCIIYRDRRYSTSDYPELHAMMKQPNTLVLYPGPNAVNLRSIDLSAHANFNLIVPDGTWKQASGIFHGNPFLQNATQVFVEHNVVSEYVIRTQPTNKSLCTVEAIALALAPLEKNDSFIEILAAPLRALCQYQLDHGAVVHSSKEDKLKNPELA</sequence>
<evidence type="ECO:0000256" key="5">
    <source>
        <dbReference type="ARBA" id="ARBA00034489"/>
    </source>
</evidence>
<accession>A7S1X9</accession>
<dbReference type="SMART" id="SM01144">
    <property type="entry name" value="DTW"/>
    <property type="match status" value="1"/>
</dbReference>
<dbReference type="Proteomes" id="UP000001593">
    <property type="component" value="Unassembled WGS sequence"/>
</dbReference>
<dbReference type="GO" id="GO:0016432">
    <property type="term" value="F:tRNA-uridine aminocarboxypropyltransferase activity"/>
    <property type="evidence" value="ECO:0007669"/>
    <property type="project" value="UniProtKB-EC"/>
</dbReference>
<dbReference type="eggNOG" id="KOG4382">
    <property type="taxonomic scope" value="Eukaryota"/>
</dbReference>
<name>A7S1X9_NEMVE</name>
<evidence type="ECO:0000313" key="9">
    <source>
        <dbReference type="Proteomes" id="UP000001593"/>
    </source>
</evidence>
<dbReference type="AlphaFoldDB" id="A7S1X9"/>
<keyword evidence="3" id="KW-0949">S-adenosyl-L-methionine</keyword>
<dbReference type="OMA" id="GTWRKAF"/>
<keyword evidence="2" id="KW-0808">Transferase</keyword>
<dbReference type="InterPro" id="IPR039262">
    <property type="entry name" value="DTWD2/TAPT"/>
</dbReference>
<dbReference type="Pfam" id="PF03942">
    <property type="entry name" value="DTW"/>
    <property type="match status" value="1"/>
</dbReference>
<evidence type="ECO:0000256" key="4">
    <source>
        <dbReference type="ARBA" id="ARBA00022694"/>
    </source>
</evidence>
<dbReference type="EC" id="2.5.1.25" evidence="1"/>
<dbReference type="FunCoup" id="A7S1X9">
    <property type="interactions" value="79"/>
</dbReference>
<organism evidence="8 9">
    <name type="scientific">Nematostella vectensis</name>
    <name type="common">Starlet sea anemone</name>
    <dbReference type="NCBI Taxonomy" id="45351"/>
    <lineage>
        <taxon>Eukaryota</taxon>
        <taxon>Metazoa</taxon>
        <taxon>Cnidaria</taxon>
        <taxon>Anthozoa</taxon>
        <taxon>Hexacorallia</taxon>
        <taxon>Actiniaria</taxon>
        <taxon>Edwardsiidae</taxon>
        <taxon>Nematostella</taxon>
    </lineage>
</organism>
<evidence type="ECO:0000256" key="6">
    <source>
        <dbReference type="ARBA" id="ARBA00048718"/>
    </source>
</evidence>
<feature type="domain" description="DTW" evidence="7">
    <location>
        <begin position="27"/>
        <end position="221"/>
    </location>
</feature>
<dbReference type="PhylomeDB" id="A7S1X9"/>
<comment type="catalytic activity">
    <reaction evidence="6">
        <text>a uridine in tRNA + S-adenosyl-L-methionine = a 3-[(3S)-3-amino-3-carboxypropyl]uridine in tRNA + S-methyl-5'-thioadenosine + H(+)</text>
        <dbReference type="Rhea" id="RHEA:62432"/>
        <dbReference type="Rhea" id="RHEA-COMP:13339"/>
        <dbReference type="Rhea" id="RHEA-COMP:16092"/>
        <dbReference type="ChEBI" id="CHEBI:15378"/>
        <dbReference type="ChEBI" id="CHEBI:17509"/>
        <dbReference type="ChEBI" id="CHEBI:59789"/>
        <dbReference type="ChEBI" id="CHEBI:65315"/>
        <dbReference type="ChEBI" id="CHEBI:82930"/>
        <dbReference type="EC" id="2.5.1.25"/>
    </reaction>
</comment>
<comment type="similarity">
    <text evidence="5">Belongs to the TDD superfamily. DTWD2 family.</text>
</comment>
<reference evidence="8 9" key="1">
    <citation type="journal article" date="2007" name="Science">
        <title>Sea anemone genome reveals ancestral eumetazoan gene repertoire and genomic organization.</title>
        <authorList>
            <person name="Putnam N.H."/>
            <person name="Srivastava M."/>
            <person name="Hellsten U."/>
            <person name="Dirks B."/>
            <person name="Chapman J."/>
            <person name="Salamov A."/>
            <person name="Terry A."/>
            <person name="Shapiro H."/>
            <person name="Lindquist E."/>
            <person name="Kapitonov V.V."/>
            <person name="Jurka J."/>
            <person name="Genikhovich G."/>
            <person name="Grigoriev I.V."/>
            <person name="Lucas S.M."/>
            <person name="Steele R.E."/>
            <person name="Finnerty J.R."/>
            <person name="Technau U."/>
            <person name="Martindale M.Q."/>
            <person name="Rokhsar D.S."/>
        </authorList>
    </citation>
    <scope>NUCLEOTIDE SEQUENCE [LARGE SCALE GENOMIC DNA]</scope>
    <source>
        <strain evidence="9">CH2 X CH6</strain>
    </source>
</reference>
<dbReference type="InParanoid" id="A7S1X9"/>